<dbReference type="PANTHER" id="PTHR31379">
    <property type="entry name" value="F-BOX C PROTEIN-RELATED-RELATED"/>
    <property type="match status" value="1"/>
</dbReference>
<sequence length="496" mass="58485">MPRGVLQYDSLRTVLQYIEANKRFCLSQRIPAIHFPEKAVPLKIDYLRFTDLGVNINSTIYQLSLYRDFHQGEEVVDSFQKENDEDCGGLNDLDKFGFQVPINRTDLVPGEVVFGQVINENRNFEPNDRPSFPKSHQQNDERMRRYYEKHLEIYQIALMRRLEQGDPEREETPTRAFPWMIRLFTDDELLAMAGPVRQELTEEELEEKLAVFTRVPTWYLEMIITLLRYCLQPFDCRHNNRPLPFTPLIQLTIKRKDQVERIERYPYTMKLHEAMRKLSWLMFGGRTSVVHVHKFSFRLRNVVLRNPEGLKIRVRDLWLDENMNGRLEALGNIIDESSYPLEVLTIFNGEEEEVDPFAHPVLTSVPKLILEGFKPDDMTLLLNLRNEKVFFKYWEDFQTFTVDDLLLFVQNILAARSPVGVRRSFGVHGEDLIENFLNQVVVQFNEIRRDRTAGIPMGNYSYLKVFYKGVLTSVREDRPQITRWYVTMTVVEASLD</sequence>
<dbReference type="AlphaFoldDB" id="E3N8S7"/>
<gene>
    <name evidence="1" type="ORF">CRE_22622</name>
</gene>
<proteinExistence type="predicted"/>
<dbReference type="InterPro" id="IPR021942">
    <property type="entry name" value="DUF3557"/>
</dbReference>
<dbReference type="EMBL" id="DS268558">
    <property type="protein sequence ID" value="EFO89589.1"/>
    <property type="molecule type" value="Genomic_DNA"/>
</dbReference>
<dbReference type="HOGENOM" id="CLU_042576_0_1_1"/>
<dbReference type="InParanoid" id="E3N8S7"/>
<dbReference type="CTD" id="9807412"/>
<dbReference type="KEGG" id="crq:GCK72_007309"/>
<dbReference type="PANTHER" id="PTHR31379:SF1">
    <property type="entry name" value="F-BOX C PROTEIN-RELATED"/>
    <property type="match status" value="1"/>
</dbReference>
<evidence type="ECO:0000313" key="1">
    <source>
        <dbReference type="EMBL" id="EFO89589.1"/>
    </source>
</evidence>
<dbReference type="RefSeq" id="XP_003095243.2">
    <property type="nucleotide sequence ID" value="XM_003095195.2"/>
</dbReference>
<protein>
    <submittedName>
        <fullName evidence="1">Uncharacterized protein</fullName>
    </submittedName>
</protein>
<evidence type="ECO:0000313" key="2">
    <source>
        <dbReference type="Proteomes" id="UP000008281"/>
    </source>
</evidence>
<dbReference type="GeneID" id="9807412"/>
<dbReference type="Pfam" id="PF12078">
    <property type="entry name" value="DUF3557"/>
    <property type="match status" value="1"/>
</dbReference>
<keyword evidence="2" id="KW-1185">Reference proteome</keyword>
<accession>E3N8S7</accession>
<organism evidence="2">
    <name type="scientific">Caenorhabditis remanei</name>
    <name type="common">Caenorhabditis vulgaris</name>
    <dbReference type="NCBI Taxonomy" id="31234"/>
    <lineage>
        <taxon>Eukaryota</taxon>
        <taxon>Metazoa</taxon>
        <taxon>Ecdysozoa</taxon>
        <taxon>Nematoda</taxon>
        <taxon>Chromadorea</taxon>
        <taxon>Rhabditida</taxon>
        <taxon>Rhabditina</taxon>
        <taxon>Rhabditomorpha</taxon>
        <taxon>Rhabditoidea</taxon>
        <taxon>Rhabditidae</taxon>
        <taxon>Peloderinae</taxon>
        <taxon>Caenorhabditis</taxon>
    </lineage>
</organism>
<name>E3N8S7_CAERE</name>
<dbReference type="Proteomes" id="UP000008281">
    <property type="component" value="Unassembled WGS sequence"/>
</dbReference>
<reference evidence="1" key="1">
    <citation type="submission" date="2007-07" db="EMBL/GenBank/DDBJ databases">
        <title>PCAP assembly of the Caenorhabditis remanei genome.</title>
        <authorList>
            <consortium name="The Caenorhabditis remanei Sequencing Consortium"/>
            <person name="Wilson R.K."/>
        </authorList>
    </citation>
    <scope>NUCLEOTIDE SEQUENCE [LARGE SCALE GENOMIC DNA]</scope>
    <source>
        <strain evidence="1">PB4641</strain>
    </source>
</reference>